<reference evidence="1 2" key="1">
    <citation type="submission" date="2017-11" db="EMBL/GenBank/DDBJ databases">
        <title>Genomic Encyclopedia of Archaeal and Bacterial Type Strains, Phase II (KMG-II): From Individual Species to Whole Genera.</title>
        <authorList>
            <person name="Goeker M."/>
        </authorList>
    </citation>
    <scope>NUCLEOTIDE SEQUENCE [LARGE SCALE GENOMIC DNA]</scope>
    <source>
        <strain evidence="1 2">DSM 29128</strain>
    </source>
</reference>
<accession>A0A2M8W5U7</accession>
<dbReference type="AlphaFoldDB" id="A0A2M8W5U7"/>
<dbReference type="EMBL" id="PGTY01000002">
    <property type="protein sequence ID" value="PJI86293.1"/>
    <property type="molecule type" value="Genomic_DNA"/>
</dbReference>
<organism evidence="1 2">
    <name type="scientific">Yoonia maricola</name>
    <dbReference type="NCBI Taxonomy" id="420999"/>
    <lineage>
        <taxon>Bacteria</taxon>
        <taxon>Pseudomonadati</taxon>
        <taxon>Pseudomonadota</taxon>
        <taxon>Alphaproteobacteria</taxon>
        <taxon>Rhodobacterales</taxon>
        <taxon>Paracoccaceae</taxon>
        <taxon>Yoonia</taxon>
    </lineage>
</organism>
<sequence length="36" mass="4040">MRFQGLGAMYLLAVSRIILFSTDSRISVLTPNHFIA</sequence>
<evidence type="ECO:0000313" key="2">
    <source>
        <dbReference type="Proteomes" id="UP000228531"/>
    </source>
</evidence>
<gene>
    <name evidence="1" type="ORF">BC777_2661</name>
</gene>
<keyword evidence="2" id="KW-1185">Reference proteome</keyword>
<name>A0A2M8W5U7_9RHOB</name>
<evidence type="ECO:0000313" key="1">
    <source>
        <dbReference type="EMBL" id="PJI86293.1"/>
    </source>
</evidence>
<proteinExistence type="predicted"/>
<protein>
    <submittedName>
        <fullName evidence="1">Uncharacterized protein</fullName>
    </submittedName>
</protein>
<comment type="caution">
    <text evidence="1">The sequence shown here is derived from an EMBL/GenBank/DDBJ whole genome shotgun (WGS) entry which is preliminary data.</text>
</comment>
<dbReference type="Proteomes" id="UP000228531">
    <property type="component" value="Unassembled WGS sequence"/>
</dbReference>